<dbReference type="AlphaFoldDB" id="A0AAD5TZB1"/>
<dbReference type="EMBL" id="JADGJW010000434">
    <property type="protein sequence ID" value="KAJ3217299.1"/>
    <property type="molecule type" value="Genomic_DNA"/>
</dbReference>
<name>A0AAD5TZB1_9FUNG</name>
<proteinExistence type="inferred from homology"/>
<comment type="similarity">
    <text evidence="1">Belongs to the WAPL family.</text>
</comment>
<feature type="compositionally biased region" description="Basic and acidic residues" evidence="2">
    <location>
        <begin position="50"/>
        <end position="63"/>
    </location>
</feature>
<dbReference type="Gene3D" id="1.25.10.10">
    <property type="entry name" value="Leucine-rich Repeat Variant"/>
    <property type="match status" value="1"/>
</dbReference>
<feature type="compositionally biased region" description="Polar residues" evidence="2">
    <location>
        <begin position="66"/>
        <end position="82"/>
    </location>
</feature>
<dbReference type="PANTHER" id="PTHR22100">
    <property type="entry name" value="WINGS APART-LIKE PROTEIN HOMOLOG"/>
    <property type="match status" value="1"/>
</dbReference>
<accession>A0AAD5TZB1</accession>
<dbReference type="InterPro" id="IPR039874">
    <property type="entry name" value="WAPL"/>
</dbReference>
<comment type="caution">
    <text evidence="4">The sequence shown here is derived from an EMBL/GenBank/DDBJ whole genome shotgun (WGS) entry which is preliminary data.</text>
</comment>
<dbReference type="InterPro" id="IPR012502">
    <property type="entry name" value="WAPL_dom"/>
</dbReference>
<evidence type="ECO:0000259" key="3">
    <source>
        <dbReference type="PROSITE" id="PS51271"/>
    </source>
</evidence>
<evidence type="ECO:0000313" key="5">
    <source>
        <dbReference type="Proteomes" id="UP001211065"/>
    </source>
</evidence>
<feature type="region of interest" description="Disordered" evidence="2">
    <location>
        <begin position="33"/>
        <end position="84"/>
    </location>
</feature>
<dbReference type="PANTHER" id="PTHR22100:SF13">
    <property type="entry name" value="WINGS APART-LIKE PROTEIN HOMOLOG"/>
    <property type="match status" value="1"/>
</dbReference>
<evidence type="ECO:0000256" key="1">
    <source>
        <dbReference type="ARBA" id="ARBA00006854"/>
    </source>
</evidence>
<protein>
    <recommendedName>
        <fullName evidence="3">WAPL domain-containing protein</fullName>
    </recommendedName>
</protein>
<feature type="domain" description="WAPL" evidence="3">
    <location>
        <begin position="252"/>
        <end position="339"/>
    </location>
</feature>
<evidence type="ECO:0000313" key="4">
    <source>
        <dbReference type="EMBL" id="KAJ3217299.1"/>
    </source>
</evidence>
<reference evidence="4" key="1">
    <citation type="submission" date="2020-05" db="EMBL/GenBank/DDBJ databases">
        <title>Phylogenomic resolution of chytrid fungi.</title>
        <authorList>
            <person name="Stajich J.E."/>
            <person name="Amses K."/>
            <person name="Simmons R."/>
            <person name="Seto K."/>
            <person name="Myers J."/>
            <person name="Bonds A."/>
            <person name="Quandt C.A."/>
            <person name="Barry K."/>
            <person name="Liu P."/>
            <person name="Grigoriev I."/>
            <person name="Longcore J.E."/>
            <person name="James T.Y."/>
        </authorList>
    </citation>
    <scope>NUCLEOTIDE SEQUENCE</scope>
    <source>
        <strain evidence="4">JEL0476</strain>
    </source>
</reference>
<dbReference type="Proteomes" id="UP001211065">
    <property type="component" value="Unassembled WGS sequence"/>
</dbReference>
<dbReference type="Pfam" id="PF07814">
    <property type="entry name" value="WAPL"/>
    <property type="match status" value="1"/>
</dbReference>
<evidence type="ECO:0000256" key="2">
    <source>
        <dbReference type="SAM" id="MobiDB-lite"/>
    </source>
</evidence>
<keyword evidence="5" id="KW-1185">Reference proteome</keyword>
<sequence>MKRKTYGKSVKPTLKSFDTTRLAPPKEFLVFNSDEESTDLQVSKNRVKMKVKENSPSKRKSDGGKQPQSSPKRLKDNGSNFVPDNFNEKVENFFLTSPTTRKEISSNSYFDFEDDLAPPKKSCSLTSIDMKKHSKVSKMLKGSKPLDEILVTKKSVEVTLISNLIPEINNSASIPYQHQSFKSLEVVNKSAPHSFTSININPSSHSFRQATYSSSFQKDDDNELESPLEFKLSQESYGSQETYAAFAKRNKKEGLESSDEEKVEIKTIHEIREGGELKIFSDEVDYIFDGLDAQQAINIRRTSSLDLLKKMLKPAFLIKLRAHNFLVRIFLLLSHTNENEEPDSILVVIILLMMISLLNDSASFDHIRCELANWMEKLIEHSFSNNFQDPLINFERNGKFTKLEKRVLKELSNVIATVPQFADNSLIFQNQPSLILSLKVLASFLDYHNENVHIHSSILNNLFNFSENSLVVKYDGFSQQKWLKNCHIDNAMLIIVKKLSEKVHNVLQNWENQLNFNAELAVDLGELNDCFKVLGDLTLFSDDTTFLFASSEETNWWLESVADLVYYCYGISKLNDSCAKEATVTFEYGLRVLMNCTSIMNIECHPNKSFKKLIFSNNNRILKLLLKNIVSNDFFGASSNDQQLEVENVNEIPETLEMNSSRKSYLLCLGIVINVLESYPPKYALCKCVINDCNCPNKENITNLLIKNFKKMKTETVKNDHSVNSAYMAILLSSIINHSDKTYDSIVKDDKLILTVIKTLEEFVAVGELVLESNLERDLNSNVDGNKDQLLVKETAENNNYRTLRTCNEIKRIIACLQELLRPGE</sequence>
<dbReference type="InterPro" id="IPR011989">
    <property type="entry name" value="ARM-like"/>
</dbReference>
<dbReference type="PROSITE" id="PS51271">
    <property type="entry name" value="WAPL"/>
    <property type="match status" value="1"/>
</dbReference>
<organism evidence="4 5">
    <name type="scientific">Clydaea vesicula</name>
    <dbReference type="NCBI Taxonomy" id="447962"/>
    <lineage>
        <taxon>Eukaryota</taxon>
        <taxon>Fungi</taxon>
        <taxon>Fungi incertae sedis</taxon>
        <taxon>Chytridiomycota</taxon>
        <taxon>Chytridiomycota incertae sedis</taxon>
        <taxon>Chytridiomycetes</taxon>
        <taxon>Lobulomycetales</taxon>
        <taxon>Lobulomycetaceae</taxon>
        <taxon>Clydaea</taxon>
    </lineage>
</organism>
<gene>
    <name evidence="4" type="ORF">HK099_005529</name>
</gene>
<dbReference type="InterPro" id="IPR022771">
    <property type="entry name" value="WAPL_C"/>
</dbReference>